<organism evidence="3 4">
    <name type="scientific">Flavobacterium urumqiense</name>
    <dbReference type="NCBI Taxonomy" id="935224"/>
    <lineage>
        <taxon>Bacteria</taxon>
        <taxon>Pseudomonadati</taxon>
        <taxon>Bacteroidota</taxon>
        <taxon>Flavobacteriia</taxon>
        <taxon>Flavobacteriales</taxon>
        <taxon>Flavobacteriaceae</taxon>
        <taxon>Flavobacterium</taxon>
    </lineage>
</organism>
<dbReference type="EMBL" id="FNVP01000002">
    <property type="protein sequence ID" value="SEF72056.1"/>
    <property type="molecule type" value="Genomic_DNA"/>
</dbReference>
<reference evidence="4" key="1">
    <citation type="submission" date="2016-10" db="EMBL/GenBank/DDBJ databases">
        <authorList>
            <person name="Varghese N."/>
            <person name="Submissions S."/>
        </authorList>
    </citation>
    <scope>NUCLEOTIDE SEQUENCE [LARGE SCALE GENOMIC DNA]</scope>
    <source>
        <strain evidence="4">CGMCC 1.9230</strain>
    </source>
</reference>
<name>A0A1H5UAI3_9FLAO</name>
<evidence type="ECO:0000256" key="1">
    <source>
        <dbReference type="SAM" id="Phobius"/>
    </source>
</evidence>
<keyword evidence="2" id="KW-0732">Signal</keyword>
<feature type="transmembrane region" description="Helical" evidence="1">
    <location>
        <begin position="63"/>
        <end position="81"/>
    </location>
</feature>
<gene>
    <name evidence="3" type="ORF">SAMN04488130_102175</name>
</gene>
<dbReference type="OrthoDB" id="678747at2"/>
<evidence type="ECO:0000313" key="4">
    <source>
        <dbReference type="Proteomes" id="UP000236737"/>
    </source>
</evidence>
<dbReference type="AlphaFoldDB" id="A0A1H5UAI3"/>
<keyword evidence="1" id="KW-1133">Transmembrane helix</keyword>
<evidence type="ECO:0000313" key="3">
    <source>
        <dbReference type="EMBL" id="SEF72056.1"/>
    </source>
</evidence>
<keyword evidence="1" id="KW-0812">Transmembrane</keyword>
<accession>A0A1H5UAI3</accession>
<sequence>MLNKKTIRNTQVKIFSRKRVIVFFLLVSFFFPLNTQAQCAMCRAALTSEGNKTKAAAVNDGIVYLMVIPYLLVGGIGYAVYRMRKNKS</sequence>
<evidence type="ECO:0000256" key="2">
    <source>
        <dbReference type="SAM" id="SignalP"/>
    </source>
</evidence>
<protein>
    <submittedName>
        <fullName evidence="3">Uncharacterized protein</fullName>
    </submittedName>
</protein>
<feature type="chain" id="PRO_5009285935" evidence="2">
    <location>
        <begin position="38"/>
        <end position="88"/>
    </location>
</feature>
<feature type="signal peptide" evidence="2">
    <location>
        <begin position="1"/>
        <end position="37"/>
    </location>
</feature>
<dbReference type="Proteomes" id="UP000236737">
    <property type="component" value="Unassembled WGS sequence"/>
</dbReference>
<keyword evidence="1" id="KW-0472">Membrane</keyword>
<proteinExistence type="predicted"/>
<keyword evidence="4" id="KW-1185">Reference proteome</keyword>